<reference evidence="2" key="1">
    <citation type="submission" date="2020-07" db="EMBL/GenBank/DDBJ databases">
        <title>Clarias magur genome sequencing, assembly and annotation.</title>
        <authorList>
            <person name="Kushwaha B."/>
            <person name="Kumar R."/>
            <person name="Das P."/>
            <person name="Joshi C.G."/>
            <person name="Kumar D."/>
            <person name="Nagpure N.S."/>
            <person name="Pandey M."/>
            <person name="Agarwal S."/>
            <person name="Srivastava S."/>
            <person name="Singh M."/>
            <person name="Sahoo L."/>
            <person name="Jayasankar P."/>
            <person name="Meher P.K."/>
            <person name="Koringa P.G."/>
            <person name="Iquebal M.A."/>
            <person name="Das S.P."/>
            <person name="Bit A."/>
            <person name="Patnaik S."/>
            <person name="Patel N."/>
            <person name="Shah T.M."/>
            <person name="Hinsu A."/>
            <person name="Jena J.K."/>
        </authorList>
    </citation>
    <scope>NUCLEOTIDE SEQUENCE</scope>
    <source>
        <strain evidence="2">CIFAMagur01</strain>
        <tissue evidence="2">Testis</tissue>
    </source>
</reference>
<feature type="region of interest" description="Disordered" evidence="1">
    <location>
        <begin position="1"/>
        <end position="29"/>
    </location>
</feature>
<sequence length="62" mass="7052">MRGGRVRNLNRNNKANSTDKDPDHEKLQVLQPGLISRNCMDKNGKRDMMTDLSFIIHVLDSG</sequence>
<feature type="compositionally biased region" description="Low complexity" evidence="1">
    <location>
        <begin position="1"/>
        <end position="13"/>
    </location>
</feature>
<gene>
    <name evidence="2" type="primary">pyrG</name>
    <name evidence="2" type="ORF">DAT39_016880</name>
</gene>
<organism evidence="2 3">
    <name type="scientific">Clarias magur</name>
    <name type="common">Asian catfish</name>
    <name type="synonym">Macropteronotus magur</name>
    <dbReference type="NCBI Taxonomy" id="1594786"/>
    <lineage>
        <taxon>Eukaryota</taxon>
        <taxon>Metazoa</taxon>
        <taxon>Chordata</taxon>
        <taxon>Craniata</taxon>
        <taxon>Vertebrata</taxon>
        <taxon>Euteleostomi</taxon>
        <taxon>Actinopterygii</taxon>
        <taxon>Neopterygii</taxon>
        <taxon>Teleostei</taxon>
        <taxon>Ostariophysi</taxon>
        <taxon>Siluriformes</taxon>
        <taxon>Clariidae</taxon>
        <taxon>Clarias</taxon>
    </lineage>
</organism>
<proteinExistence type="predicted"/>
<comment type="caution">
    <text evidence="2">The sequence shown here is derived from an EMBL/GenBank/DDBJ whole genome shotgun (WGS) entry which is preliminary data.</text>
</comment>
<evidence type="ECO:0000313" key="3">
    <source>
        <dbReference type="Proteomes" id="UP000727407"/>
    </source>
</evidence>
<feature type="non-terminal residue" evidence="2">
    <location>
        <position position="62"/>
    </location>
</feature>
<evidence type="ECO:0000256" key="1">
    <source>
        <dbReference type="SAM" id="MobiDB-lite"/>
    </source>
</evidence>
<name>A0A8J4XBZ4_CLAMG</name>
<protein>
    <submittedName>
        <fullName evidence="2">CTP synthase</fullName>
    </submittedName>
</protein>
<evidence type="ECO:0000313" key="2">
    <source>
        <dbReference type="EMBL" id="KAF5893415.1"/>
    </source>
</evidence>
<dbReference type="AlphaFoldDB" id="A0A8J4XBZ4"/>
<dbReference type="Proteomes" id="UP000727407">
    <property type="component" value="Unassembled WGS sequence"/>
</dbReference>
<keyword evidence="3" id="KW-1185">Reference proteome</keyword>
<accession>A0A8J4XBZ4</accession>
<dbReference type="EMBL" id="QNUK01000436">
    <property type="protein sequence ID" value="KAF5893415.1"/>
    <property type="molecule type" value="Genomic_DNA"/>
</dbReference>
<feature type="compositionally biased region" description="Basic and acidic residues" evidence="1">
    <location>
        <begin position="17"/>
        <end position="27"/>
    </location>
</feature>